<feature type="region of interest" description="Disordered" evidence="1">
    <location>
        <begin position="191"/>
        <end position="255"/>
    </location>
</feature>
<accession>A0AAW0DT55</accession>
<evidence type="ECO:0000256" key="2">
    <source>
        <dbReference type="SAM" id="Phobius"/>
    </source>
</evidence>
<dbReference type="AlphaFoldDB" id="A0AAW0DT55"/>
<sequence>MYSLLVFILYLLPLLCAAPASINQKGASDVPSLAQTLSHSPNANGVAGGAATAVGVGESEHAQSALTASTHTSTSNTRSATHKPTAASAGRNPPHTTGPGQITARPGSTSTHSFVLNPGPTPSHFHRPPPSDPHRNNNNNPSATALVFEILGALAGVAFFFGVARCIYSYRRTPSHDRITSILHRHQLQREMEELERNPPQRQSSLREPPPPPYIAPPPSYPVDEHTPLSNRDSSGSYDEPPSPPHTATAFRPNG</sequence>
<keyword evidence="3" id="KW-0732">Signal</keyword>
<proteinExistence type="predicted"/>
<feature type="chain" id="PRO_5043519303" description="Transmembrane protein" evidence="3">
    <location>
        <begin position="18"/>
        <end position="255"/>
    </location>
</feature>
<keyword evidence="5" id="KW-1185">Reference proteome</keyword>
<reference evidence="4 5" key="1">
    <citation type="journal article" date="2024" name="J Genomics">
        <title>Draft genome sequencing and assembly of Favolaschia claudopus CIRM-BRFM 2984 isolated from oak limbs.</title>
        <authorList>
            <person name="Navarro D."/>
            <person name="Drula E."/>
            <person name="Chaduli D."/>
            <person name="Cazenave R."/>
            <person name="Ahrendt S."/>
            <person name="Wang J."/>
            <person name="Lipzen A."/>
            <person name="Daum C."/>
            <person name="Barry K."/>
            <person name="Grigoriev I.V."/>
            <person name="Favel A."/>
            <person name="Rosso M.N."/>
            <person name="Martin F."/>
        </authorList>
    </citation>
    <scope>NUCLEOTIDE SEQUENCE [LARGE SCALE GENOMIC DNA]</scope>
    <source>
        <strain evidence="4 5">CIRM-BRFM 2984</strain>
    </source>
</reference>
<evidence type="ECO:0000256" key="3">
    <source>
        <dbReference type="SAM" id="SignalP"/>
    </source>
</evidence>
<name>A0AAW0DT55_9AGAR</name>
<gene>
    <name evidence="4" type="ORF">R3P38DRAFT_3171727</name>
</gene>
<feature type="transmembrane region" description="Helical" evidence="2">
    <location>
        <begin position="145"/>
        <end position="168"/>
    </location>
</feature>
<evidence type="ECO:0000313" key="4">
    <source>
        <dbReference type="EMBL" id="KAK7054164.1"/>
    </source>
</evidence>
<evidence type="ECO:0000313" key="5">
    <source>
        <dbReference type="Proteomes" id="UP001362999"/>
    </source>
</evidence>
<protein>
    <recommendedName>
        <fullName evidence="6">Transmembrane protein</fullName>
    </recommendedName>
</protein>
<feature type="compositionally biased region" description="Polar residues" evidence="1">
    <location>
        <begin position="94"/>
        <end position="114"/>
    </location>
</feature>
<dbReference type="EMBL" id="JAWWNJ010000006">
    <property type="protein sequence ID" value="KAK7054164.1"/>
    <property type="molecule type" value="Genomic_DNA"/>
</dbReference>
<dbReference type="Proteomes" id="UP001362999">
    <property type="component" value="Unassembled WGS sequence"/>
</dbReference>
<feature type="compositionally biased region" description="Pro residues" evidence="1">
    <location>
        <begin position="208"/>
        <end position="221"/>
    </location>
</feature>
<feature type="compositionally biased region" description="Low complexity" evidence="1">
    <location>
        <begin position="59"/>
        <end position="79"/>
    </location>
</feature>
<keyword evidence="2" id="KW-0472">Membrane</keyword>
<keyword evidence="2" id="KW-0812">Transmembrane</keyword>
<organism evidence="4 5">
    <name type="scientific">Favolaschia claudopus</name>
    <dbReference type="NCBI Taxonomy" id="2862362"/>
    <lineage>
        <taxon>Eukaryota</taxon>
        <taxon>Fungi</taxon>
        <taxon>Dikarya</taxon>
        <taxon>Basidiomycota</taxon>
        <taxon>Agaricomycotina</taxon>
        <taxon>Agaricomycetes</taxon>
        <taxon>Agaricomycetidae</taxon>
        <taxon>Agaricales</taxon>
        <taxon>Marasmiineae</taxon>
        <taxon>Mycenaceae</taxon>
        <taxon>Favolaschia</taxon>
    </lineage>
</organism>
<evidence type="ECO:0000256" key="1">
    <source>
        <dbReference type="SAM" id="MobiDB-lite"/>
    </source>
</evidence>
<feature type="compositionally biased region" description="Polar residues" evidence="1">
    <location>
        <begin position="228"/>
        <end position="237"/>
    </location>
</feature>
<feature type="region of interest" description="Disordered" evidence="1">
    <location>
        <begin position="59"/>
        <end position="140"/>
    </location>
</feature>
<comment type="caution">
    <text evidence="4">The sequence shown here is derived from an EMBL/GenBank/DDBJ whole genome shotgun (WGS) entry which is preliminary data.</text>
</comment>
<keyword evidence="2" id="KW-1133">Transmembrane helix</keyword>
<feature type="signal peptide" evidence="3">
    <location>
        <begin position="1"/>
        <end position="17"/>
    </location>
</feature>
<evidence type="ECO:0008006" key="6">
    <source>
        <dbReference type="Google" id="ProtNLM"/>
    </source>
</evidence>